<dbReference type="Pfam" id="PF18765">
    <property type="entry name" value="Polbeta"/>
    <property type="match status" value="1"/>
</dbReference>
<dbReference type="EMBL" id="CP041235">
    <property type="protein sequence ID" value="QOP44554.1"/>
    <property type="molecule type" value="Genomic_DNA"/>
</dbReference>
<organism evidence="2 3">
    <name type="scientific">Sulfurimonas sediminis</name>
    <dbReference type="NCBI Taxonomy" id="2590020"/>
    <lineage>
        <taxon>Bacteria</taxon>
        <taxon>Pseudomonadati</taxon>
        <taxon>Campylobacterota</taxon>
        <taxon>Epsilonproteobacteria</taxon>
        <taxon>Campylobacterales</taxon>
        <taxon>Sulfurimonadaceae</taxon>
        <taxon>Sulfurimonas</taxon>
    </lineage>
</organism>
<proteinExistence type="predicted"/>
<dbReference type="SUPFAM" id="SSF81301">
    <property type="entry name" value="Nucleotidyltransferase"/>
    <property type="match status" value="1"/>
</dbReference>
<reference evidence="2 3" key="1">
    <citation type="submission" date="2019-06" db="EMBL/GenBank/DDBJ databases">
        <title>Sulfurimonas gotlandica sp. nov., a chemoautotrophic and psychrotolerant epsilonproteobacterium isolated from a pelagic redoxcline, and an emended description of the genus Sulfurimonas.</title>
        <authorList>
            <person name="Wang S."/>
            <person name="Jiang L."/>
            <person name="Shao Z."/>
        </authorList>
    </citation>
    <scope>NUCLEOTIDE SEQUENCE [LARGE SCALE GENOMIC DNA]</scope>
    <source>
        <strain evidence="2 3">S2-6</strain>
    </source>
</reference>
<evidence type="ECO:0000259" key="1">
    <source>
        <dbReference type="Pfam" id="PF18765"/>
    </source>
</evidence>
<dbReference type="AlphaFoldDB" id="A0A7M1B4B1"/>
<gene>
    <name evidence="2" type="ORF">FJR45_11625</name>
</gene>
<feature type="domain" description="Polymerase beta nucleotidyltransferase" evidence="1">
    <location>
        <begin position="24"/>
        <end position="110"/>
    </location>
</feature>
<dbReference type="InterPro" id="IPR043519">
    <property type="entry name" value="NT_sf"/>
</dbReference>
<dbReference type="Gene3D" id="3.30.460.10">
    <property type="entry name" value="Beta Polymerase, domain 2"/>
    <property type="match status" value="1"/>
</dbReference>
<dbReference type="CDD" id="cd05403">
    <property type="entry name" value="NT_KNTase_like"/>
    <property type="match status" value="1"/>
</dbReference>
<dbReference type="InterPro" id="IPR041633">
    <property type="entry name" value="Polbeta"/>
</dbReference>
<protein>
    <submittedName>
        <fullName evidence="2">Nucleotidyltransferase domain-containing protein</fullName>
    </submittedName>
</protein>
<sequence>MSGIYAIISLMKATKNNIIEYLRQIKPELYKNGISSLALFGSFAKETQTVYSDIDIAISKDKNFLQKNTSYDYFDTVTMIKSKIRKQFHRNIDIFDLDSNSPFKESIKKELIYV</sequence>
<dbReference type="GO" id="GO:0016740">
    <property type="term" value="F:transferase activity"/>
    <property type="evidence" value="ECO:0007669"/>
    <property type="project" value="UniProtKB-KW"/>
</dbReference>
<name>A0A7M1B4B1_9BACT</name>
<evidence type="ECO:0000313" key="3">
    <source>
        <dbReference type="Proteomes" id="UP000593719"/>
    </source>
</evidence>
<accession>A0A7M1B4B1</accession>
<evidence type="ECO:0000313" key="2">
    <source>
        <dbReference type="EMBL" id="QOP44554.1"/>
    </source>
</evidence>
<keyword evidence="2" id="KW-0808">Transferase</keyword>
<dbReference type="KEGG" id="ssei:FJR45_11625"/>
<dbReference type="Proteomes" id="UP000593719">
    <property type="component" value="Chromosome"/>
</dbReference>
<keyword evidence="3" id="KW-1185">Reference proteome</keyword>